<protein>
    <submittedName>
        <fullName evidence="1">DUF2250 domain-containing protein</fullName>
    </submittedName>
</protein>
<dbReference type="Proteomes" id="UP001172911">
    <property type="component" value="Unassembled WGS sequence"/>
</dbReference>
<accession>A0AAW7ZJL0</accession>
<comment type="caution">
    <text evidence="1">The sequence shown here is derived from an EMBL/GenBank/DDBJ whole genome shotgun (WGS) entry which is preliminary data.</text>
</comment>
<dbReference type="InterPro" id="IPR019254">
    <property type="entry name" value="DUF2250"/>
</dbReference>
<proteinExistence type="predicted"/>
<dbReference type="SUPFAM" id="SSF46785">
    <property type="entry name" value="Winged helix' DNA-binding domain"/>
    <property type="match status" value="1"/>
</dbReference>
<gene>
    <name evidence="1" type="ORF">P6N53_18210</name>
</gene>
<dbReference type="Pfam" id="PF10007">
    <property type="entry name" value="DUF2250"/>
    <property type="match status" value="1"/>
</dbReference>
<dbReference type="EMBL" id="JARPTC010000038">
    <property type="protein sequence ID" value="MDO7789148.1"/>
    <property type="molecule type" value="Genomic_DNA"/>
</dbReference>
<reference evidence="1" key="1">
    <citation type="journal article" date="2023" name="J. Hazard. Mater.">
        <title>Anaerobic biodegradation of pyrene and benzo[a]pyrene by a new sulfate-reducing Desulforamulus aquiferis strain DSA.</title>
        <authorList>
            <person name="Zhang Z."/>
            <person name="Sun J."/>
            <person name="Gong X."/>
            <person name="Wang C."/>
            <person name="Wang H."/>
        </authorList>
    </citation>
    <scope>NUCLEOTIDE SEQUENCE</scope>
    <source>
        <strain evidence="1">DSA</strain>
    </source>
</reference>
<dbReference type="InterPro" id="IPR036390">
    <property type="entry name" value="WH_DNA-bd_sf"/>
</dbReference>
<dbReference type="Gene3D" id="1.10.10.10">
    <property type="entry name" value="Winged helix-like DNA-binding domain superfamily/Winged helix DNA-binding domain"/>
    <property type="match status" value="1"/>
</dbReference>
<sequence length="214" mass="25178">MNLFNAKYHSDSDLLAIIKGIIQERDGVERDLAGLEVINDPTRMSELAKRLHELNQLCYPLERFMDCLKEIKDLGEILQEELTEAELGQFTGLLEGQSEICLEMAGQVYQFLLDKGYLDEEKEDDTDLEILKFIDYAGPEYAWRLGINIGIKVEEARRRLSLLLEKGYLERVEGNMLDNYHRAKDWTKHMNHTYYRITREGRLYLRRLRRESEA</sequence>
<name>A0AAW7ZJL0_9FIRM</name>
<organism evidence="1 2">
    <name type="scientific">Desulforamulus aquiferis</name>
    <dbReference type="NCBI Taxonomy" id="1397668"/>
    <lineage>
        <taxon>Bacteria</taxon>
        <taxon>Bacillati</taxon>
        <taxon>Bacillota</taxon>
        <taxon>Clostridia</taxon>
        <taxon>Eubacteriales</taxon>
        <taxon>Peptococcaceae</taxon>
        <taxon>Desulforamulus</taxon>
    </lineage>
</organism>
<evidence type="ECO:0000313" key="1">
    <source>
        <dbReference type="EMBL" id="MDO7789148.1"/>
    </source>
</evidence>
<dbReference type="Gene3D" id="6.10.140.1950">
    <property type="match status" value="1"/>
</dbReference>
<dbReference type="AlphaFoldDB" id="A0AAW7ZJL0"/>
<evidence type="ECO:0000313" key="2">
    <source>
        <dbReference type="Proteomes" id="UP001172911"/>
    </source>
</evidence>
<dbReference type="InterPro" id="IPR036388">
    <property type="entry name" value="WH-like_DNA-bd_sf"/>
</dbReference>
<keyword evidence="2" id="KW-1185">Reference proteome</keyword>
<reference evidence="1" key="2">
    <citation type="submission" date="2023-03" db="EMBL/GenBank/DDBJ databases">
        <authorList>
            <person name="Zhang Z."/>
        </authorList>
    </citation>
    <scope>NUCLEOTIDE SEQUENCE</scope>
    <source>
        <strain evidence="1">DSA</strain>
    </source>
</reference>
<dbReference type="RefSeq" id="WP_304545721.1">
    <property type="nucleotide sequence ID" value="NZ_JARPTC010000038.1"/>
</dbReference>